<dbReference type="PANTHER" id="PTHR10039">
    <property type="entry name" value="AMELOGENIN"/>
    <property type="match status" value="1"/>
</dbReference>
<dbReference type="InterPro" id="IPR056884">
    <property type="entry name" value="NPHP3-like_N"/>
</dbReference>
<dbReference type="Gene3D" id="3.40.50.300">
    <property type="entry name" value="P-loop containing nucleotide triphosphate hydrolases"/>
    <property type="match status" value="1"/>
</dbReference>
<feature type="domain" description="Nephrocystin 3-like N-terminal" evidence="2">
    <location>
        <begin position="82"/>
        <end position="240"/>
    </location>
</feature>
<dbReference type="Proteomes" id="UP000284706">
    <property type="component" value="Unassembled WGS sequence"/>
</dbReference>
<dbReference type="OrthoDB" id="3014077at2759"/>
<keyword evidence="4" id="KW-1185">Reference proteome</keyword>
<organism evidence="3 4">
    <name type="scientific">Gymnopilus dilepis</name>
    <dbReference type="NCBI Taxonomy" id="231916"/>
    <lineage>
        <taxon>Eukaryota</taxon>
        <taxon>Fungi</taxon>
        <taxon>Dikarya</taxon>
        <taxon>Basidiomycota</taxon>
        <taxon>Agaricomycotina</taxon>
        <taxon>Agaricomycetes</taxon>
        <taxon>Agaricomycetidae</taxon>
        <taxon>Agaricales</taxon>
        <taxon>Agaricineae</taxon>
        <taxon>Hymenogastraceae</taxon>
        <taxon>Gymnopilus</taxon>
    </lineage>
</organism>
<dbReference type="InterPro" id="IPR027417">
    <property type="entry name" value="P-loop_NTPase"/>
</dbReference>
<evidence type="ECO:0000313" key="3">
    <source>
        <dbReference type="EMBL" id="PPQ74916.1"/>
    </source>
</evidence>
<accession>A0A409W8S7</accession>
<protein>
    <recommendedName>
        <fullName evidence="2">Nephrocystin 3-like N-terminal domain-containing protein</fullName>
    </recommendedName>
</protein>
<dbReference type="EMBL" id="NHYE01005303">
    <property type="protein sequence ID" value="PPQ74916.1"/>
    <property type="molecule type" value="Genomic_DNA"/>
</dbReference>
<dbReference type="Pfam" id="PF24883">
    <property type="entry name" value="NPHP3_N"/>
    <property type="match status" value="1"/>
</dbReference>
<dbReference type="SUPFAM" id="SSF52540">
    <property type="entry name" value="P-loop containing nucleoside triphosphate hydrolases"/>
    <property type="match status" value="1"/>
</dbReference>
<evidence type="ECO:0000256" key="1">
    <source>
        <dbReference type="ARBA" id="ARBA00022737"/>
    </source>
</evidence>
<keyword evidence="1" id="KW-0677">Repeat</keyword>
<dbReference type="AlphaFoldDB" id="A0A409W8S7"/>
<evidence type="ECO:0000313" key="4">
    <source>
        <dbReference type="Proteomes" id="UP000284706"/>
    </source>
</evidence>
<proteinExistence type="predicted"/>
<reference evidence="3 4" key="1">
    <citation type="journal article" date="2018" name="Evol. Lett.">
        <title>Horizontal gene cluster transfer increased hallucinogenic mushroom diversity.</title>
        <authorList>
            <person name="Reynolds H.T."/>
            <person name="Vijayakumar V."/>
            <person name="Gluck-Thaler E."/>
            <person name="Korotkin H.B."/>
            <person name="Matheny P.B."/>
            <person name="Slot J.C."/>
        </authorList>
    </citation>
    <scope>NUCLEOTIDE SEQUENCE [LARGE SCALE GENOMIC DNA]</scope>
    <source>
        <strain evidence="3 4">SRW20</strain>
    </source>
</reference>
<dbReference type="InParanoid" id="A0A409W8S7"/>
<gene>
    <name evidence="3" type="ORF">CVT26_011352</name>
</gene>
<name>A0A409W8S7_9AGAR</name>
<sequence length="502" mass="57635">MAQHNVSFFAGSNNQNHVSNSVFTHVGGNYTLYETHYHDRQEEDIQVLSRWIAADALHDSHERTQRPTCHPKTRRKVLEYILKWLHSEENDQDLLWLYGPAGGGKSAILQTIAELCRLPDRNFLAASFFFLKGKAGRDDEQKLIITIVYQMALAIPELKEHANRAMFRDPALHTKDIRTQLRALIIGPLQRLLDPPSQVFLVVIDGLDACQVQPQKQILECITMLLEQSNIRLRFLVASRPEASIRTAFDQPHLNRRTTRVSLDRSWNPDRDIRIYLQNGFADIVKRNSDVFSTSETSWPAKETLDLLVEKSSGHFIFPATVLNLVGDVMRHPVRQLDIVLNSGGTHSAIDDLYTSILQICPYPQNLSRILSLLLAMHCPQPLQVFADLLDMSMSDVSVTLRGLHSLIEIPSDKEGHYERYKFSNRFEYDQTRGLRLHHATFRDYLLDRDRCQPKFLVDLAAAHSLLVKAGSQLMLHWISMPWRSASLPPFYCNIRRLVLIF</sequence>
<dbReference type="STRING" id="231916.A0A409W8S7"/>
<comment type="caution">
    <text evidence="3">The sequence shown here is derived from an EMBL/GenBank/DDBJ whole genome shotgun (WGS) entry which is preliminary data.</text>
</comment>
<evidence type="ECO:0000259" key="2">
    <source>
        <dbReference type="Pfam" id="PF24883"/>
    </source>
</evidence>
<dbReference type="PANTHER" id="PTHR10039:SF5">
    <property type="entry name" value="NACHT DOMAIN-CONTAINING PROTEIN"/>
    <property type="match status" value="1"/>
</dbReference>